<sequence>MSEFIDINNLNYLDITIITLVLILSIKGFVNGFLRELFGLIGLIGGIIVASNEFKFVGENIYNRVYPLENIALLNLISFIIIIISIWIVSSIIGIVISTKAHKYRKIGLISRVLGLLMSGGKYFLLFATIFISLFNVPFIKDNLLDKIDINNSKVYPFLNKYGNLVINLDEMKKLNIKSKDFLLTKLKEKEVVRLDNNDTNKSIEIKKPTINSIIVKEKDK</sequence>
<name>A0A1W1EJJ5_9ZZZZ</name>
<dbReference type="EMBL" id="FRYL01000025">
    <property type="protein sequence ID" value="SHO81033.1"/>
    <property type="molecule type" value="Genomic_DNA"/>
</dbReference>
<dbReference type="GO" id="GO:0016020">
    <property type="term" value="C:membrane"/>
    <property type="evidence" value="ECO:0007669"/>
    <property type="project" value="UniProtKB-SubCell"/>
</dbReference>
<keyword evidence="4 5" id="KW-0472">Membrane</keyword>
<protein>
    <submittedName>
        <fullName evidence="6">Putative integral membrane protein</fullName>
    </submittedName>
</protein>
<comment type="subcellular location">
    <subcellularLocation>
        <location evidence="1">Membrane</location>
        <topology evidence="1">Multi-pass membrane protein</topology>
    </subcellularLocation>
</comment>
<feature type="transmembrane region" description="Helical" evidence="5">
    <location>
        <begin position="12"/>
        <end position="30"/>
    </location>
</feature>
<proteinExistence type="predicted"/>
<gene>
    <name evidence="6" type="ORF">MNB_SV-15-190</name>
</gene>
<evidence type="ECO:0000313" key="6">
    <source>
        <dbReference type="EMBL" id="SHO81033.1"/>
    </source>
</evidence>
<evidence type="ECO:0000256" key="3">
    <source>
        <dbReference type="ARBA" id="ARBA00022989"/>
    </source>
</evidence>
<feature type="transmembrane region" description="Helical" evidence="5">
    <location>
        <begin position="76"/>
        <end position="97"/>
    </location>
</feature>
<evidence type="ECO:0000256" key="1">
    <source>
        <dbReference type="ARBA" id="ARBA00004141"/>
    </source>
</evidence>
<feature type="transmembrane region" description="Helical" evidence="5">
    <location>
        <begin position="109"/>
        <end position="135"/>
    </location>
</feature>
<evidence type="ECO:0000256" key="5">
    <source>
        <dbReference type="SAM" id="Phobius"/>
    </source>
</evidence>
<feature type="transmembrane region" description="Helical" evidence="5">
    <location>
        <begin position="37"/>
        <end position="56"/>
    </location>
</feature>
<dbReference type="Pfam" id="PF02674">
    <property type="entry name" value="Colicin_V"/>
    <property type="match status" value="1"/>
</dbReference>
<dbReference type="InterPro" id="IPR003825">
    <property type="entry name" value="Colicin-V_CvpA"/>
</dbReference>
<dbReference type="AlphaFoldDB" id="A0A1W1EJJ5"/>
<keyword evidence="2 5" id="KW-0812">Transmembrane</keyword>
<evidence type="ECO:0000256" key="4">
    <source>
        <dbReference type="ARBA" id="ARBA00023136"/>
    </source>
</evidence>
<organism evidence="6">
    <name type="scientific">hydrothermal vent metagenome</name>
    <dbReference type="NCBI Taxonomy" id="652676"/>
    <lineage>
        <taxon>unclassified sequences</taxon>
        <taxon>metagenomes</taxon>
        <taxon>ecological metagenomes</taxon>
    </lineage>
</organism>
<keyword evidence="3 5" id="KW-1133">Transmembrane helix</keyword>
<dbReference type="GO" id="GO:0009403">
    <property type="term" value="P:toxin biosynthetic process"/>
    <property type="evidence" value="ECO:0007669"/>
    <property type="project" value="InterPro"/>
</dbReference>
<evidence type="ECO:0000256" key="2">
    <source>
        <dbReference type="ARBA" id="ARBA00022692"/>
    </source>
</evidence>
<reference evidence="6" key="1">
    <citation type="submission" date="2016-10" db="EMBL/GenBank/DDBJ databases">
        <authorList>
            <person name="de Groot N.N."/>
        </authorList>
    </citation>
    <scope>NUCLEOTIDE SEQUENCE</scope>
</reference>
<accession>A0A1W1EJJ5</accession>